<evidence type="ECO:0000259" key="1">
    <source>
        <dbReference type="Pfam" id="PF00931"/>
    </source>
</evidence>
<name>A0A0C2WZQ2_SERVB</name>
<dbReference type="GO" id="GO:0006915">
    <property type="term" value="P:apoptotic process"/>
    <property type="evidence" value="ECO:0007669"/>
    <property type="project" value="UniProtKB-ARBA"/>
</dbReference>
<dbReference type="PANTHER" id="PTHR22845:SF5">
    <property type="entry name" value="APOPTOTIC PROTEASE-ACTIVATING FACTOR 1"/>
    <property type="match status" value="1"/>
</dbReference>
<reference evidence="3" key="2">
    <citation type="submission" date="2015-01" db="EMBL/GenBank/DDBJ databases">
        <title>Evolutionary Origins and Diversification of the Mycorrhizal Mutualists.</title>
        <authorList>
            <consortium name="DOE Joint Genome Institute"/>
            <consortium name="Mycorrhizal Genomics Consortium"/>
            <person name="Kohler A."/>
            <person name="Kuo A."/>
            <person name="Nagy L.G."/>
            <person name="Floudas D."/>
            <person name="Copeland A."/>
            <person name="Barry K.W."/>
            <person name="Cichocki N."/>
            <person name="Veneault-Fourrey C."/>
            <person name="LaButti K."/>
            <person name="Lindquist E.A."/>
            <person name="Lipzen A."/>
            <person name="Lundell T."/>
            <person name="Morin E."/>
            <person name="Murat C."/>
            <person name="Riley R."/>
            <person name="Ohm R."/>
            <person name="Sun H."/>
            <person name="Tunlid A."/>
            <person name="Henrissat B."/>
            <person name="Grigoriev I.V."/>
            <person name="Hibbett D.S."/>
            <person name="Martin F."/>
        </authorList>
    </citation>
    <scope>NUCLEOTIDE SEQUENCE [LARGE SCALE GENOMIC DNA]</scope>
    <source>
        <strain evidence="3">MAFF 305830</strain>
    </source>
</reference>
<feature type="non-terminal residue" evidence="2">
    <location>
        <position position="452"/>
    </location>
</feature>
<dbReference type="EMBL" id="KN824348">
    <property type="protein sequence ID" value="KIM22767.1"/>
    <property type="molecule type" value="Genomic_DNA"/>
</dbReference>
<dbReference type="PANTHER" id="PTHR22845">
    <property type="entry name" value="APOPTOTIC PROTEASE-ACTIVATING FACTOR 1"/>
    <property type="match status" value="1"/>
</dbReference>
<dbReference type="InterPro" id="IPR027417">
    <property type="entry name" value="P-loop_NTPase"/>
</dbReference>
<accession>A0A0C2WZQ2</accession>
<keyword evidence="3" id="KW-1185">Reference proteome</keyword>
<dbReference type="GO" id="GO:0043531">
    <property type="term" value="F:ADP binding"/>
    <property type="evidence" value="ECO:0007669"/>
    <property type="project" value="InterPro"/>
</dbReference>
<dbReference type="Pfam" id="PF00931">
    <property type="entry name" value="NB-ARC"/>
    <property type="match status" value="1"/>
</dbReference>
<dbReference type="AlphaFoldDB" id="A0A0C2WZQ2"/>
<dbReference type="GO" id="GO:0005829">
    <property type="term" value="C:cytosol"/>
    <property type="evidence" value="ECO:0007669"/>
    <property type="project" value="UniProtKB-ARBA"/>
</dbReference>
<feature type="domain" description="NB-ARC" evidence="1">
    <location>
        <begin position="37"/>
        <end position="184"/>
    </location>
</feature>
<evidence type="ECO:0000313" key="3">
    <source>
        <dbReference type="Proteomes" id="UP000054097"/>
    </source>
</evidence>
<sequence>MVTLGQLSHSSVVKVAAKKPPLVSPYFVLRKKPWEVMVNYLVTAPSSRQRIFPITGMGGCGKTQLVSYFLQEYPLLYAQTVYVDASSSSSIKSDLQTWVRTIGEGPDHGAWEDALRMLNAPPQSEQWVLILDNADDPALDLKLFLPKNVNVTILVTSRNRNLSNLSTTKHLELGEMSADEALAVMRLASRRQMPLPDKELDSATTLMRELGYLAVALVQAGTYCYQLSSTIGEYLSLFKTHRTELMKGRGNTSLDNYERAVYATLDLSYNKLPQDAKDFFHLISFFHHTEIPLSAFTRAADNDFEDPQRYLPRPDSHTNTISDLKITLCNQGKWSDFTIQRIIGDLRSFSLVTASSLDNSLFLHLHPLIQTWSRDRSSNLSQRFQAMAIQILVACGSNDWSLNQYLLPHIQDTLHQVQRQDLHVNDLMSFGKVVKQQGHYPEVANLFEVALS</sequence>
<organism evidence="2 3">
    <name type="scientific">Serendipita vermifera MAFF 305830</name>
    <dbReference type="NCBI Taxonomy" id="933852"/>
    <lineage>
        <taxon>Eukaryota</taxon>
        <taxon>Fungi</taxon>
        <taxon>Dikarya</taxon>
        <taxon>Basidiomycota</taxon>
        <taxon>Agaricomycotina</taxon>
        <taxon>Agaricomycetes</taxon>
        <taxon>Sebacinales</taxon>
        <taxon>Serendipitaceae</taxon>
        <taxon>Serendipita</taxon>
    </lineage>
</organism>
<dbReference type="InterPro" id="IPR002182">
    <property type="entry name" value="NB-ARC"/>
</dbReference>
<dbReference type="OrthoDB" id="4487085at2759"/>
<gene>
    <name evidence="2" type="ORF">M408DRAFT_322409</name>
</gene>
<proteinExistence type="predicted"/>
<protein>
    <recommendedName>
        <fullName evidence="1">NB-ARC domain-containing protein</fullName>
    </recommendedName>
</protein>
<dbReference type="Gene3D" id="3.40.50.300">
    <property type="entry name" value="P-loop containing nucleotide triphosphate hydrolases"/>
    <property type="match status" value="1"/>
</dbReference>
<dbReference type="HOGENOM" id="CLU_000288_125_0_1"/>
<evidence type="ECO:0000313" key="2">
    <source>
        <dbReference type="EMBL" id="KIM22767.1"/>
    </source>
</evidence>
<reference evidence="2 3" key="1">
    <citation type="submission" date="2014-04" db="EMBL/GenBank/DDBJ databases">
        <authorList>
            <consortium name="DOE Joint Genome Institute"/>
            <person name="Kuo A."/>
            <person name="Zuccaro A."/>
            <person name="Kohler A."/>
            <person name="Nagy L.G."/>
            <person name="Floudas D."/>
            <person name="Copeland A."/>
            <person name="Barry K.W."/>
            <person name="Cichocki N."/>
            <person name="Veneault-Fourrey C."/>
            <person name="LaButti K."/>
            <person name="Lindquist E.A."/>
            <person name="Lipzen A."/>
            <person name="Lundell T."/>
            <person name="Morin E."/>
            <person name="Murat C."/>
            <person name="Sun H."/>
            <person name="Tunlid A."/>
            <person name="Henrissat B."/>
            <person name="Grigoriev I.V."/>
            <person name="Hibbett D.S."/>
            <person name="Martin F."/>
            <person name="Nordberg H.P."/>
            <person name="Cantor M.N."/>
            <person name="Hua S.X."/>
        </authorList>
    </citation>
    <scope>NUCLEOTIDE SEQUENCE [LARGE SCALE GENOMIC DNA]</scope>
    <source>
        <strain evidence="2 3">MAFF 305830</strain>
    </source>
</reference>
<dbReference type="SUPFAM" id="SSF52540">
    <property type="entry name" value="P-loop containing nucleoside triphosphate hydrolases"/>
    <property type="match status" value="1"/>
</dbReference>
<dbReference type="Proteomes" id="UP000054097">
    <property type="component" value="Unassembled WGS sequence"/>
</dbReference>